<sequence>MSLAGKVVAFTGKLESFTRAEAASKVKDAGGVVSSSVTKKTTHLVVGSDGKVDKAAPGTVVWTETEFTAAITPTSSVDANVESAPTPPVVIHVSVKDEVDPQPVLAGKVVAFTGKLESFTRAEAASKVKDAGGVVSSSVTKKTTHLVVGSDGKVDKAAPGTVVWTETEFTAAITPTSSVDANVESAPTPPVVIHVSVKDEVDPQPVLAGKVVAFTGKLESFTRAEAASKVKDAGGVVSSSVTKKTTHLVVGSDGKVDKAAPGTVVWTETEFTAALAKATSKAVPSPTSPVAMSVKNKATSAAVGKGKKRAAAAPPTTPEKKPKTEATIKSSPVRVTTRKPDKHLAGRDQFTIVDDFTTDLMQTNIGENNNKFYILQLVATSGQYHVFTRWGRLGDVGQQQLADCGDDLDKAILLFEKKFKDKTKNKWSDRHAFVKHDLQYQLVELDASESGDGGGGGDAAMGKLSAAQVHKGQVVLDKLLVALEHNPGAVTALSGEYYSLIPTLSGRQRPPPLNSIELIHEKAALLDFWLRMGFDDMEEQTGLAPIEGIMDLPLPSTLLAASSGITQVGAIKQCQARGADLVKQNAGSPTRPMDKELYGSIVLYTGNWIYSQLNSTLRSENRTAIRKYFNYLRVFLEAMCRMPQKEQTLWRGVSVDLFEAYEPGKVITWWGVSSCTSDENVARNFMRSCGGSCTLLRVRCKTAMDISVLSMFPGEKECLLAPGTQLKVVKRTRKGNIAEIEVEEVGRAI</sequence>
<keyword evidence="4 11" id="KW-0808">Transferase</keyword>
<dbReference type="InterPro" id="IPR000768">
    <property type="entry name" value="ART"/>
</dbReference>
<proteinExistence type="inferred from homology"/>
<dbReference type="CDD" id="cd17748">
    <property type="entry name" value="BRCT_DNA_ligase_like"/>
    <property type="match status" value="3"/>
</dbReference>
<dbReference type="Gene3D" id="2.20.140.10">
    <property type="entry name" value="WGR domain"/>
    <property type="match status" value="1"/>
</dbReference>
<dbReference type="InterPro" id="IPR036420">
    <property type="entry name" value="BRCT_dom_sf"/>
</dbReference>
<evidence type="ECO:0000256" key="4">
    <source>
        <dbReference type="ARBA" id="ARBA00022679"/>
    </source>
</evidence>
<evidence type="ECO:0000256" key="8">
    <source>
        <dbReference type="ARBA" id="ARBA00024347"/>
    </source>
</evidence>
<dbReference type="Pfam" id="PF05406">
    <property type="entry name" value="WGR"/>
    <property type="match status" value="1"/>
</dbReference>
<comment type="catalytic activity">
    <reaction evidence="9">
        <text>NAD(+) + (ADP-D-ribosyl)n-acceptor = nicotinamide + (ADP-D-ribosyl)n+1-acceptor + H(+).</text>
        <dbReference type="EC" id="2.4.2.30"/>
    </reaction>
</comment>
<dbReference type="GO" id="GO:0005730">
    <property type="term" value="C:nucleolus"/>
    <property type="evidence" value="ECO:0007669"/>
    <property type="project" value="TreeGrafter"/>
</dbReference>
<dbReference type="GO" id="GO:0006302">
    <property type="term" value="P:double-strand break repair"/>
    <property type="evidence" value="ECO:0007669"/>
    <property type="project" value="TreeGrafter"/>
</dbReference>
<dbReference type="SUPFAM" id="SSF142921">
    <property type="entry name" value="WGR domain-like"/>
    <property type="match status" value="1"/>
</dbReference>
<dbReference type="SUPFAM" id="SSF56399">
    <property type="entry name" value="ADP-ribosylation"/>
    <property type="match status" value="1"/>
</dbReference>
<evidence type="ECO:0000256" key="1">
    <source>
        <dbReference type="ARBA" id="ARBA00004123"/>
    </source>
</evidence>
<dbReference type="InterPro" id="IPR036616">
    <property type="entry name" value="Poly(ADP-ribose)pol_reg_dom_sf"/>
</dbReference>
<dbReference type="EC" id="2.4.2.31" evidence="11"/>
<dbReference type="EMBL" id="KI913158">
    <property type="protein sequence ID" value="ETV71679.1"/>
    <property type="molecule type" value="Genomic_DNA"/>
</dbReference>
<comment type="catalytic activity">
    <reaction evidence="10 11">
        <text>L-arginyl-[protein] + NAD(+) = N(omega)-(ADP-D-ribosyl)-L-arginyl-[protein] + nicotinamide + H(+)</text>
        <dbReference type="Rhea" id="RHEA:19149"/>
        <dbReference type="Rhea" id="RHEA-COMP:10532"/>
        <dbReference type="Rhea" id="RHEA-COMP:15087"/>
        <dbReference type="ChEBI" id="CHEBI:15378"/>
        <dbReference type="ChEBI" id="CHEBI:17154"/>
        <dbReference type="ChEBI" id="CHEBI:29965"/>
        <dbReference type="ChEBI" id="CHEBI:57540"/>
        <dbReference type="ChEBI" id="CHEBI:142554"/>
        <dbReference type="EC" id="2.4.2.31"/>
    </reaction>
</comment>
<dbReference type="RefSeq" id="XP_009838867.1">
    <property type="nucleotide sequence ID" value="XM_009840565.1"/>
</dbReference>
<dbReference type="STRING" id="112090.W4FY19"/>
<dbReference type="PANTHER" id="PTHR10459:SF60">
    <property type="entry name" value="POLY [ADP-RIBOSE] POLYMERASE 2"/>
    <property type="match status" value="1"/>
</dbReference>
<evidence type="ECO:0000259" key="14">
    <source>
        <dbReference type="PROSITE" id="PS51060"/>
    </source>
</evidence>
<dbReference type="GO" id="GO:0003950">
    <property type="term" value="F:NAD+ poly-ADP-ribosyltransferase activity"/>
    <property type="evidence" value="ECO:0007669"/>
    <property type="project" value="UniProtKB-EC"/>
</dbReference>
<organism evidence="16">
    <name type="scientific">Aphanomyces astaci</name>
    <name type="common">Crayfish plague agent</name>
    <dbReference type="NCBI Taxonomy" id="112090"/>
    <lineage>
        <taxon>Eukaryota</taxon>
        <taxon>Sar</taxon>
        <taxon>Stramenopiles</taxon>
        <taxon>Oomycota</taxon>
        <taxon>Saprolegniomycetes</taxon>
        <taxon>Saprolegniales</taxon>
        <taxon>Verrucalvaceae</taxon>
        <taxon>Aphanomyces</taxon>
    </lineage>
</organism>
<evidence type="ECO:0000256" key="10">
    <source>
        <dbReference type="ARBA" id="ARBA00047597"/>
    </source>
</evidence>
<dbReference type="InterPro" id="IPR004102">
    <property type="entry name" value="Poly(ADP-ribose)pol_reg_dom"/>
</dbReference>
<dbReference type="GO" id="GO:0106274">
    <property type="term" value="F:NAD+-protein-arginine ADP-ribosyltransferase activity"/>
    <property type="evidence" value="ECO:0007669"/>
    <property type="project" value="UniProtKB-EC"/>
</dbReference>
<dbReference type="SUPFAM" id="SSF52113">
    <property type="entry name" value="BRCT domain"/>
    <property type="match status" value="3"/>
</dbReference>
<dbReference type="PANTHER" id="PTHR10459">
    <property type="entry name" value="DNA LIGASE"/>
    <property type="match status" value="1"/>
</dbReference>
<dbReference type="PROSITE" id="PS51996">
    <property type="entry name" value="TR_MART"/>
    <property type="match status" value="1"/>
</dbReference>
<reference evidence="16" key="1">
    <citation type="submission" date="2013-12" db="EMBL/GenBank/DDBJ databases">
        <title>The Genome Sequence of Aphanomyces astaci APO3.</title>
        <authorList>
            <consortium name="The Broad Institute Genomics Platform"/>
            <person name="Russ C."/>
            <person name="Tyler B."/>
            <person name="van West P."/>
            <person name="Dieguez-Uribeondo J."/>
            <person name="Young S.K."/>
            <person name="Zeng Q."/>
            <person name="Gargeya S."/>
            <person name="Fitzgerald M."/>
            <person name="Abouelleil A."/>
            <person name="Alvarado L."/>
            <person name="Chapman S.B."/>
            <person name="Gainer-Dewar J."/>
            <person name="Goldberg J."/>
            <person name="Griggs A."/>
            <person name="Gujja S."/>
            <person name="Hansen M."/>
            <person name="Howarth C."/>
            <person name="Imamovic A."/>
            <person name="Ireland A."/>
            <person name="Larimer J."/>
            <person name="McCowan C."/>
            <person name="Murphy C."/>
            <person name="Pearson M."/>
            <person name="Poon T.W."/>
            <person name="Priest M."/>
            <person name="Roberts A."/>
            <person name="Saif S."/>
            <person name="Shea T."/>
            <person name="Sykes S."/>
            <person name="Wortman J."/>
            <person name="Nusbaum C."/>
            <person name="Birren B."/>
        </authorList>
    </citation>
    <scope>NUCLEOTIDE SEQUENCE [LARGE SCALE GENOMIC DNA]</scope>
    <source>
        <strain evidence="16">APO3</strain>
    </source>
</reference>
<dbReference type="GeneID" id="20815111"/>
<dbReference type="Gene3D" id="3.40.50.10190">
    <property type="entry name" value="BRCT domain"/>
    <property type="match status" value="3"/>
</dbReference>
<dbReference type="Pfam" id="PF02877">
    <property type="entry name" value="PARP_reg"/>
    <property type="match status" value="1"/>
</dbReference>
<dbReference type="Pfam" id="PF01129">
    <property type="entry name" value="ART"/>
    <property type="match status" value="1"/>
</dbReference>
<accession>W4FY19</accession>
<evidence type="ECO:0000256" key="5">
    <source>
        <dbReference type="ARBA" id="ARBA00022695"/>
    </source>
</evidence>
<comment type="subcellular location">
    <subcellularLocation>
        <location evidence="1">Nucleus</location>
    </subcellularLocation>
</comment>
<dbReference type="PROSITE" id="PS50172">
    <property type="entry name" value="BRCT"/>
    <property type="match status" value="3"/>
</dbReference>
<dbReference type="InterPro" id="IPR036930">
    <property type="entry name" value="WGR_dom_sf"/>
</dbReference>
<gene>
    <name evidence="16" type="ORF">H257_13115</name>
</gene>
<dbReference type="InterPro" id="IPR008893">
    <property type="entry name" value="WGR_domain"/>
</dbReference>
<comment type="similarity">
    <text evidence="2 11">Belongs to the Arg-specific ADP-ribosyltransferase family.</text>
</comment>
<dbReference type="SMART" id="SM00773">
    <property type="entry name" value="WGR"/>
    <property type="match status" value="1"/>
</dbReference>
<dbReference type="InterPro" id="IPR050800">
    <property type="entry name" value="ARTD/PARP"/>
</dbReference>
<keyword evidence="11" id="KW-0521">NADP</keyword>
<feature type="domain" description="BRCT" evidence="13">
    <location>
        <begin position="1"/>
        <end position="49"/>
    </location>
</feature>
<dbReference type="InterPro" id="IPR001357">
    <property type="entry name" value="BRCT_dom"/>
</dbReference>
<evidence type="ECO:0000256" key="3">
    <source>
        <dbReference type="ARBA" id="ARBA00022676"/>
    </source>
</evidence>
<evidence type="ECO:0000256" key="7">
    <source>
        <dbReference type="ARBA" id="ARBA00023242"/>
    </source>
</evidence>
<feature type="domain" description="WGR" evidence="15">
    <location>
        <begin position="349"/>
        <end position="440"/>
    </location>
</feature>
<feature type="domain" description="PARP alpha-helical" evidence="14">
    <location>
        <begin position="416"/>
        <end position="540"/>
    </location>
</feature>
<dbReference type="PROSITE" id="PS51977">
    <property type="entry name" value="WGR"/>
    <property type="match status" value="1"/>
</dbReference>
<dbReference type="PROSITE" id="PS51060">
    <property type="entry name" value="PARP_ALPHA_HD"/>
    <property type="match status" value="1"/>
</dbReference>
<dbReference type="Gene3D" id="1.20.142.10">
    <property type="entry name" value="Poly(ADP-ribose) polymerase, regulatory domain"/>
    <property type="match status" value="1"/>
</dbReference>
<dbReference type="AlphaFoldDB" id="W4FY19"/>
<evidence type="ECO:0000256" key="11">
    <source>
        <dbReference type="RuleBase" id="RU361228"/>
    </source>
</evidence>
<evidence type="ECO:0000313" key="16">
    <source>
        <dbReference type="EMBL" id="ETV71679.1"/>
    </source>
</evidence>
<dbReference type="GO" id="GO:0070212">
    <property type="term" value="P:protein poly-ADP-ribosylation"/>
    <property type="evidence" value="ECO:0007669"/>
    <property type="project" value="TreeGrafter"/>
</dbReference>
<dbReference type="SMART" id="SM00292">
    <property type="entry name" value="BRCT"/>
    <property type="match status" value="3"/>
</dbReference>
<comment type="similarity">
    <text evidence="8">Belongs to the ARTD/PARP family.</text>
</comment>
<dbReference type="FunFam" id="2.20.140.10:FF:000001">
    <property type="entry name" value="Poly [ADP-ribose] polymerase"/>
    <property type="match status" value="1"/>
</dbReference>
<evidence type="ECO:0000259" key="13">
    <source>
        <dbReference type="PROSITE" id="PS50172"/>
    </source>
</evidence>
<name>W4FY19_APHAT</name>
<keyword evidence="3 11" id="KW-0328">Glycosyltransferase</keyword>
<evidence type="ECO:0000256" key="9">
    <source>
        <dbReference type="ARBA" id="ARBA00033987"/>
    </source>
</evidence>
<evidence type="ECO:0000256" key="2">
    <source>
        <dbReference type="ARBA" id="ARBA00009558"/>
    </source>
</evidence>
<feature type="domain" description="BRCT" evidence="13">
    <location>
        <begin position="100"/>
        <end position="151"/>
    </location>
</feature>
<protein>
    <recommendedName>
        <fullName evidence="11">NAD(P)(+)--arginine ADP-ribosyltransferase</fullName>
        <ecNumber evidence="11">2.4.2.31</ecNumber>
    </recommendedName>
    <alternativeName>
        <fullName evidence="11">Mono(ADP-ribosyl)transferase</fullName>
    </alternativeName>
</protein>
<feature type="domain" description="BRCT" evidence="13">
    <location>
        <begin position="202"/>
        <end position="253"/>
    </location>
</feature>
<dbReference type="GO" id="GO:0016779">
    <property type="term" value="F:nucleotidyltransferase activity"/>
    <property type="evidence" value="ECO:0007669"/>
    <property type="project" value="UniProtKB-KW"/>
</dbReference>
<dbReference type="OrthoDB" id="76871at2759"/>
<keyword evidence="7" id="KW-0539">Nucleus</keyword>
<keyword evidence="6 11" id="KW-0520">NAD</keyword>
<keyword evidence="5" id="KW-0548">Nucleotidyltransferase</keyword>
<dbReference type="VEuPathDB" id="FungiDB:H257_13115"/>
<evidence type="ECO:0000256" key="6">
    <source>
        <dbReference type="ARBA" id="ARBA00023027"/>
    </source>
</evidence>
<dbReference type="SUPFAM" id="SSF47587">
    <property type="entry name" value="Domain of poly(ADP-ribose) polymerase"/>
    <property type="match status" value="1"/>
</dbReference>
<dbReference type="Gene3D" id="3.90.176.10">
    <property type="entry name" value="Toxin ADP-ribosyltransferase, Chain A, domain 1"/>
    <property type="match status" value="1"/>
</dbReference>
<feature type="region of interest" description="Disordered" evidence="12">
    <location>
        <begin position="299"/>
        <end position="337"/>
    </location>
</feature>
<evidence type="ECO:0000256" key="12">
    <source>
        <dbReference type="SAM" id="MobiDB-lite"/>
    </source>
</evidence>
<dbReference type="Pfam" id="PF00533">
    <property type="entry name" value="BRCT"/>
    <property type="match status" value="3"/>
</dbReference>
<evidence type="ECO:0000259" key="15">
    <source>
        <dbReference type="PROSITE" id="PS51977"/>
    </source>
</evidence>